<dbReference type="EMBL" id="CP011070">
    <property type="protein sequence ID" value="AJW70368.1"/>
    <property type="molecule type" value="Genomic_DNA"/>
</dbReference>
<dbReference type="STRING" id="1580092.NADRNF5_0672"/>
<reference evidence="5 6" key="2">
    <citation type="journal article" date="2016" name="ISME J.">
        <title>Physiological and genomic characterization of two novel marine thaumarchaeal strains indicates niche differentiation.</title>
        <authorList>
            <person name="Bayer B."/>
            <person name="Vojvoda J."/>
            <person name="Offre P."/>
            <person name="Alves R.J."/>
            <person name="Elisabeth N.H."/>
            <person name="Garcia J.A."/>
            <person name="Volland J.M."/>
            <person name="Srivastava A."/>
            <person name="Schleper C."/>
            <person name="Herndl G.J."/>
        </authorList>
    </citation>
    <scope>NUCLEOTIDE SEQUENCE [LARGE SCALE GENOMIC DNA]</scope>
    <source>
        <strain evidence="5 6">NF5</strain>
    </source>
</reference>
<dbReference type="KEGG" id="nin:NADRNF5_0672"/>
<keyword evidence="3" id="KW-0067">ATP-binding</keyword>
<evidence type="ECO:0000256" key="1">
    <source>
        <dbReference type="ARBA" id="ARBA00022448"/>
    </source>
</evidence>
<evidence type="ECO:0000313" key="6">
    <source>
        <dbReference type="Proteomes" id="UP000032408"/>
    </source>
</evidence>
<accession>A0A0D5C1E6</accession>
<organism evidence="5 6">
    <name type="scientific">Nitrosopumilus adriaticus</name>
    <dbReference type="NCBI Taxonomy" id="1580092"/>
    <lineage>
        <taxon>Archaea</taxon>
        <taxon>Nitrososphaerota</taxon>
        <taxon>Nitrososphaeria</taxon>
        <taxon>Nitrosopumilales</taxon>
        <taxon>Nitrosopumilaceae</taxon>
        <taxon>Nitrosopumilus</taxon>
    </lineage>
</organism>
<evidence type="ECO:0000256" key="3">
    <source>
        <dbReference type="ARBA" id="ARBA00022840"/>
    </source>
</evidence>
<dbReference type="PROSITE" id="PS50893">
    <property type="entry name" value="ABC_TRANSPORTER_2"/>
    <property type="match status" value="1"/>
</dbReference>
<dbReference type="GeneID" id="24819901"/>
<dbReference type="InterPro" id="IPR050166">
    <property type="entry name" value="ABC_transporter_ATP-bind"/>
</dbReference>
<dbReference type="AlphaFoldDB" id="A0A0D5C1E6"/>
<dbReference type="SUPFAM" id="SSF52540">
    <property type="entry name" value="P-loop containing nucleoside triphosphate hydrolases"/>
    <property type="match status" value="1"/>
</dbReference>
<dbReference type="PANTHER" id="PTHR42788">
    <property type="entry name" value="TAURINE IMPORT ATP-BINDING PROTEIN-RELATED"/>
    <property type="match status" value="1"/>
</dbReference>
<dbReference type="GO" id="GO:0005524">
    <property type="term" value="F:ATP binding"/>
    <property type="evidence" value="ECO:0007669"/>
    <property type="project" value="UniProtKB-KW"/>
</dbReference>
<keyword evidence="2" id="KW-0547">Nucleotide-binding</keyword>
<dbReference type="RefSeq" id="WP_048115666.1">
    <property type="nucleotide sequence ID" value="NZ_CP011070.1"/>
</dbReference>
<dbReference type="InterPro" id="IPR003593">
    <property type="entry name" value="AAA+_ATPase"/>
</dbReference>
<dbReference type="CDD" id="cd03293">
    <property type="entry name" value="ABC_NrtD_SsuB_transporters"/>
    <property type="match status" value="1"/>
</dbReference>
<proteinExistence type="predicted"/>
<dbReference type="Pfam" id="PF00005">
    <property type="entry name" value="ABC_tran"/>
    <property type="match status" value="1"/>
</dbReference>
<dbReference type="Proteomes" id="UP000032408">
    <property type="component" value="Chromosome"/>
</dbReference>
<feature type="domain" description="ABC transporter" evidence="4">
    <location>
        <begin position="4"/>
        <end position="235"/>
    </location>
</feature>
<evidence type="ECO:0000313" key="5">
    <source>
        <dbReference type="EMBL" id="AJW70368.1"/>
    </source>
</evidence>
<dbReference type="GO" id="GO:0016887">
    <property type="term" value="F:ATP hydrolysis activity"/>
    <property type="evidence" value="ECO:0007669"/>
    <property type="project" value="InterPro"/>
</dbReference>
<dbReference type="InterPro" id="IPR003439">
    <property type="entry name" value="ABC_transporter-like_ATP-bd"/>
</dbReference>
<dbReference type="PANTHER" id="PTHR42788:SF13">
    <property type="entry name" value="ALIPHATIC SULFONATES IMPORT ATP-BINDING PROTEIN SSUB"/>
    <property type="match status" value="1"/>
</dbReference>
<evidence type="ECO:0000259" key="4">
    <source>
        <dbReference type="PROSITE" id="PS50893"/>
    </source>
</evidence>
<dbReference type="Gene3D" id="3.40.50.300">
    <property type="entry name" value="P-loop containing nucleotide triphosphate hydrolases"/>
    <property type="match status" value="1"/>
</dbReference>
<dbReference type="HOGENOM" id="CLU_000604_1_22_2"/>
<dbReference type="InterPro" id="IPR027417">
    <property type="entry name" value="P-loop_NTPase"/>
</dbReference>
<reference evidence="6" key="1">
    <citation type="submission" date="2015-03" db="EMBL/GenBank/DDBJ databases">
        <title>Characterization of two novel Thaumarchaeota isolated from the Northern Adriatic Sea.</title>
        <authorList>
            <person name="Bayer B."/>
            <person name="Vojvoda J."/>
            <person name="Offre P."/>
            <person name="Srivastava A."/>
            <person name="Elisabeth N."/>
            <person name="Garcia J.A.L."/>
            <person name="Schleper C."/>
            <person name="Herndl G.J."/>
        </authorList>
    </citation>
    <scope>NUCLEOTIDE SEQUENCE [LARGE SCALE GENOMIC DNA]</scope>
    <source>
        <strain evidence="6">NF5</strain>
    </source>
</reference>
<protein>
    <recommendedName>
        <fullName evidence="4">ABC transporter domain-containing protein</fullName>
    </recommendedName>
</protein>
<dbReference type="SMART" id="SM00382">
    <property type="entry name" value="AAA"/>
    <property type="match status" value="1"/>
</dbReference>
<keyword evidence="6" id="KW-1185">Reference proteome</keyword>
<keyword evidence="1" id="KW-0813">Transport</keyword>
<name>A0A0D5C1E6_9ARCH</name>
<dbReference type="OrthoDB" id="10909at2157"/>
<gene>
    <name evidence="5" type="ORF">NADRNF5_0672</name>
</gene>
<sequence length="254" mass="28505">MTKLEAKNIVKYFSHDSHKLKALGGVNLKVEAGDFVCLVGPSGCGKSTFLRIVAGLESPDEGQILFDGHPVAQTGPERIMVFQEGALFPWLKVQDNVEFGLKMAGIPKEERAKISHRYLDMMQLTKFADSYTFQLSTGMKQRVAIARALVMDPDVLLMDEPFAALDAQTRDLLLVEMQLIWEKTKKTILFVTHNVSEAAVLGTKVAIFSNRPSIIKKEVDNNFPRPRVTEDETLLKFQQDILAELRPEVKKSKD</sequence>
<evidence type="ECO:0000256" key="2">
    <source>
        <dbReference type="ARBA" id="ARBA00022741"/>
    </source>
</evidence>